<evidence type="ECO:0000313" key="2">
    <source>
        <dbReference type="EMBL" id="GAG96455.1"/>
    </source>
</evidence>
<feature type="domain" description="CBM6" evidence="1">
    <location>
        <begin position="160"/>
        <end position="258"/>
    </location>
</feature>
<comment type="caution">
    <text evidence="2">The sequence shown here is derived from an EMBL/GenBank/DDBJ whole genome shotgun (WGS) entry which is preliminary data.</text>
</comment>
<dbReference type="InterPro" id="IPR008979">
    <property type="entry name" value="Galactose-bd-like_sf"/>
</dbReference>
<dbReference type="InterPro" id="IPR005084">
    <property type="entry name" value="CBM6"/>
</dbReference>
<feature type="non-terminal residue" evidence="2">
    <location>
        <position position="1"/>
    </location>
</feature>
<evidence type="ECO:0000259" key="1">
    <source>
        <dbReference type="Pfam" id="PF03422"/>
    </source>
</evidence>
<accession>X1BNB4</accession>
<gene>
    <name evidence="2" type="ORF">S01H4_49071</name>
</gene>
<protein>
    <recommendedName>
        <fullName evidence="1">CBM6 domain-containing protein</fullName>
    </recommendedName>
</protein>
<dbReference type="AlphaFoldDB" id="X1BNB4"/>
<sequence length="265" mass="29084">NAEGEIPQPAIERLKGIGQWMKVNSESIYETTASPFYKLPWGRCTKKTFINGATLYLHVFDWPKDGKLVLPGLKNKVQQAYLLGDLRKLKTTSGENSVTVELPAKPLDVIDTVVALKVEGKLDVKLVVPGQNNEGVVELTAKMADIHNVFGSHAKLEGEKGNENVGSWIKDGAWVEWMFEVKSKGVFEIVADVAVKSPETKCTVTVGAATLQAEVPSTGGENQYKQVSLGQVKISKAGVHKLRIKPVKKKWNPMNLRSVLLRPAN</sequence>
<dbReference type="Gene3D" id="2.60.40.1180">
    <property type="entry name" value="Golgi alpha-mannosidase II"/>
    <property type="match status" value="1"/>
</dbReference>
<proteinExistence type="predicted"/>
<dbReference type="Gene3D" id="3.20.20.80">
    <property type="entry name" value="Glycosidases"/>
    <property type="match status" value="1"/>
</dbReference>
<dbReference type="InterPro" id="IPR013780">
    <property type="entry name" value="Glyco_hydro_b"/>
</dbReference>
<dbReference type="EMBL" id="BART01027717">
    <property type="protein sequence ID" value="GAG96455.1"/>
    <property type="molecule type" value="Genomic_DNA"/>
</dbReference>
<name>X1BNB4_9ZZZZ</name>
<dbReference type="Pfam" id="PF03422">
    <property type="entry name" value="CBM_6"/>
    <property type="match status" value="1"/>
</dbReference>
<dbReference type="SUPFAM" id="SSF49785">
    <property type="entry name" value="Galactose-binding domain-like"/>
    <property type="match status" value="1"/>
</dbReference>
<organism evidence="2">
    <name type="scientific">marine sediment metagenome</name>
    <dbReference type="NCBI Taxonomy" id="412755"/>
    <lineage>
        <taxon>unclassified sequences</taxon>
        <taxon>metagenomes</taxon>
        <taxon>ecological metagenomes</taxon>
    </lineage>
</organism>
<dbReference type="GO" id="GO:0030246">
    <property type="term" value="F:carbohydrate binding"/>
    <property type="evidence" value="ECO:0007669"/>
    <property type="project" value="InterPro"/>
</dbReference>
<reference evidence="2" key="1">
    <citation type="journal article" date="2014" name="Front. Microbiol.">
        <title>High frequency of phylogenetically diverse reductive dehalogenase-homologous genes in deep subseafloor sedimentary metagenomes.</title>
        <authorList>
            <person name="Kawai M."/>
            <person name="Futagami T."/>
            <person name="Toyoda A."/>
            <person name="Takaki Y."/>
            <person name="Nishi S."/>
            <person name="Hori S."/>
            <person name="Arai W."/>
            <person name="Tsubouchi T."/>
            <person name="Morono Y."/>
            <person name="Uchiyama I."/>
            <person name="Ito T."/>
            <person name="Fujiyama A."/>
            <person name="Inagaki F."/>
            <person name="Takami H."/>
        </authorList>
    </citation>
    <scope>NUCLEOTIDE SEQUENCE</scope>
    <source>
        <strain evidence="2">Expedition CK06-06</strain>
    </source>
</reference>
<dbReference type="Gene3D" id="2.60.120.260">
    <property type="entry name" value="Galactose-binding domain-like"/>
    <property type="match status" value="1"/>
</dbReference>